<reference evidence="3 4" key="1">
    <citation type="submission" date="2021-02" db="EMBL/GenBank/DDBJ databases">
        <authorList>
            <person name="Park J.-S."/>
        </authorList>
    </citation>
    <scope>NUCLEOTIDE SEQUENCE [LARGE SCALE GENOMIC DNA]</scope>
    <source>
        <strain evidence="3 4">188UL20-2</strain>
    </source>
</reference>
<sequence length="70" mass="7453">MITPKLTIKKTLLAALLASPSLAFAHAGHDHHSVWADLIHLLSNPDLLVSVGAIVLLGAAYAMFKHKKSS</sequence>
<dbReference type="EMBL" id="JAFEUM010000002">
    <property type="protein sequence ID" value="MBM7036076.1"/>
    <property type="molecule type" value="Genomic_DNA"/>
</dbReference>
<keyword evidence="2" id="KW-0732">Signal</keyword>
<keyword evidence="1" id="KW-0812">Transmembrane</keyword>
<protein>
    <submittedName>
        <fullName evidence="3">Uncharacterized protein</fullName>
    </submittedName>
</protein>
<dbReference type="Proteomes" id="UP000809621">
    <property type="component" value="Unassembled WGS sequence"/>
</dbReference>
<proteinExistence type="predicted"/>
<gene>
    <name evidence="3" type="ORF">JQC93_06595</name>
</gene>
<feature type="transmembrane region" description="Helical" evidence="1">
    <location>
        <begin position="47"/>
        <end position="64"/>
    </location>
</feature>
<evidence type="ECO:0000256" key="1">
    <source>
        <dbReference type="SAM" id="Phobius"/>
    </source>
</evidence>
<comment type="caution">
    <text evidence="3">The sequence shown here is derived from an EMBL/GenBank/DDBJ whole genome shotgun (WGS) entry which is preliminary data.</text>
</comment>
<keyword evidence="1" id="KW-1133">Transmembrane helix</keyword>
<evidence type="ECO:0000256" key="2">
    <source>
        <dbReference type="SAM" id="SignalP"/>
    </source>
</evidence>
<keyword evidence="1" id="KW-0472">Membrane</keyword>
<evidence type="ECO:0000313" key="3">
    <source>
        <dbReference type="EMBL" id="MBM7036076.1"/>
    </source>
</evidence>
<evidence type="ECO:0000313" key="4">
    <source>
        <dbReference type="Proteomes" id="UP000809621"/>
    </source>
</evidence>
<accession>A0ABS2HJS4</accession>
<feature type="signal peptide" evidence="2">
    <location>
        <begin position="1"/>
        <end position="25"/>
    </location>
</feature>
<name>A0ABS2HJS4_9VIBR</name>
<dbReference type="RefSeq" id="WP_205157681.1">
    <property type="nucleotide sequence ID" value="NZ_JAFEUM010000002.1"/>
</dbReference>
<keyword evidence="4" id="KW-1185">Reference proteome</keyword>
<feature type="chain" id="PRO_5045088292" evidence="2">
    <location>
        <begin position="26"/>
        <end position="70"/>
    </location>
</feature>
<organism evidence="3 4">
    <name type="scientific">Vibrio ulleungensis</name>
    <dbReference type="NCBI Taxonomy" id="2807619"/>
    <lineage>
        <taxon>Bacteria</taxon>
        <taxon>Pseudomonadati</taxon>
        <taxon>Pseudomonadota</taxon>
        <taxon>Gammaproteobacteria</taxon>
        <taxon>Vibrionales</taxon>
        <taxon>Vibrionaceae</taxon>
        <taxon>Vibrio</taxon>
    </lineage>
</organism>